<evidence type="ECO:0000256" key="5">
    <source>
        <dbReference type="ARBA" id="ARBA00033172"/>
    </source>
</evidence>
<evidence type="ECO:0000256" key="2">
    <source>
        <dbReference type="ARBA" id="ARBA00022438"/>
    </source>
</evidence>
<feature type="domain" description="Cytosol aminopeptidase" evidence="10">
    <location>
        <begin position="399"/>
        <end position="406"/>
    </location>
</feature>
<reference evidence="11 12" key="1">
    <citation type="submission" date="2016-10" db="EMBL/GenBank/DDBJ databases">
        <authorList>
            <person name="de Groot N.N."/>
        </authorList>
    </citation>
    <scope>NUCLEOTIDE SEQUENCE [LARGE SCALE GENOMIC DNA]</scope>
    <source>
        <strain evidence="11 12">CGMCC 4.6945</strain>
    </source>
</reference>
<dbReference type="OrthoDB" id="9809354at2"/>
<dbReference type="InterPro" id="IPR011356">
    <property type="entry name" value="Leucine_aapep/pepB"/>
</dbReference>
<dbReference type="Gene3D" id="3.40.630.10">
    <property type="entry name" value="Zn peptidases"/>
    <property type="match status" value="1"/>
</dbReference>
<dbReference type="STRING" id="988821.SAMN05421867_111104"/>
<dbReference type="InterPro" id="IPR008283">
    <property type="entry name" value="Peptidase_M17_N"/>
</dbReference>
<evidence type="ECO:0000313" key="12">
    <source>
        <dbReference type="Proteomes" id="UP000199012"/>
    </source>
</evidence>
<dbReference type="GO" id="GO:0006508">
    <property type="term" value="P:proteolysis"/>
    <property type="evidence" value="ECO:0007669"/>
    <property type="project" value="UniProtKB-KW"/>
</dbReference>
<dbReference type="GO" id="GO:0070006">
    <property type="term" value="F:metalloaminopeptidase activity"/>
    <property type="evidence" value="ECO:0007669"/>
    <property type="project" value="InterPro"/>
</dbReference>
<dbReference type="Pfam" id="PF00883">
    <property type="entry name" value="Peptidase_M17"/>
    <property type="match status" value="2"/>
</dbReference>
<evidence type="ECO:0000256" key="8">
    <source>
        <dbReference type="ARBA" id="ARBA00050061"/>
    </source>
</evidence>
<keyword evidence="2 11" id="KW-0031">Aminopeptidase</keyword>
<evidence type="ECO:0000256" key="6">
    <source>
        <dbReference type="ARBA" id="ARBA00049972"/>
    </source>
</evidence>
<dbReference type="Proteomes" id="UP000199012">
    <property type="component" value="Unassembled WGS sequence"/>
</dbReference>
<dbReference type="Pfam" id="PF02789">
    <property type="entry name" value="Peptidase_M17_N"/>
    <property type="match status" value="1"/>
</dbReference>
<accession>A0A1I0ZLM8</accession>
<dbReference type="GO" id="GO:0005737">
    <property type="term" value="C:cytoplasm"/>
    <property type="evidence" value="ECO:0007669"/>
    <property type="project" value="InterPro"/>
</dbReference>
<feature type="compositionally biased region" description="Gly residues" evidence="9">
    <location>
        <begin position="291"/>
        <end position="309"/>
    </location>
</feature>
<keyword evidence="4" id="KW-0378">Hydrolase</keyword>
<dbReference type="Gene3D" id="3.40.220.10">
    <property type="entry name" value="Leucine Aminopeptidase, subunit E, domain 1"/>
    <property type="match status" value="1"/>
</dbReference>
<evidence type="ECO:0000256" key="1">
    <source>
        <dbReference type="ARBA" id="ARBA00009528"/>
    </source>
</evidence>
<dbReference type="InterPro" id="IPR043472">
    <property type="entry name" value="Macro_dom-like"/>
</dbReference>
<evidence type="ECO:0000256" key="9">
    <source>
        <dbReference type="SAM" id="MobiDB-lite"/>
    </source>
</evidence>
<evidence type="ECO:0000256" key="7">
    <source>
        <dbReference type="ARBA" id="ARBA00050021"/>
    </source>
</evidence>
<sequence>MVPPRTRPGSPTAARALPSVRTADGAVPTTDLLTAAGVDALAVPVGPAAAGDEELTPGPGTAEAAARYGIDLADVAERARLTGAAGESYVLQLPRPVGSRAALPWDGLPLRLVLLGVGDGSAGALRRAGAALARAARGLGTVVSTVGAGDERTPGDAAERARALVEGYLLAAYTVPTRSSAARVAARPAAALVLLGRDAARLDPAVAAARTAATATWLARDLANEPSDVKTPAWVADVARRRATAAGLEVEVLTPRELAAQGFGGILAVGRGSASTPRLVRVAWTPPAPGGPHGASSGGSSSGGHGHGTVGRHVVLVGKGITFDTGGISLKPRESMVPMKTDMTGAAVALAAVLGAAEAGVPHRVTALLPLAENHLGGASYRPGDVVTVYGGRTIQVDNTDAEGRVVLADALAYADARLEPDLVVDVATLTGASTLTFARTHGALYATDEALADALVAAGSAVGEPVWRMPLVEDYAEQIRSDVADVRQTAQDRSFGAGAVVAALILRTFTGGRAWAHLDIAGPARATADSHETTAGATGWGARLLLRFLTDLR</sequence>
<dbReference type="PROSITE" id="PS00631">
    <property type="entry name" value="CYTOSOL_AP"/>
    <property type="match status" value="1"/>
</dbReference>
<dbReference type="AlphaFoldDB" id="A0A1I0ZLM8"/>
<dbReference type="SUPFAM" id="SSF52949">
    <property type="entry name" value="Macro domain-like"/>
    <property type="match status" value="1"/>
</dbReference>
<dbReference type="GO" id="GO:0030145">
    <property type="term" value="F:manganese ion binding"/>
    <property type="evidence" value="ECO:0007669"/>
    <property type="project" value="InterPro"/>
</dbReference>
<name>A0A1I0ZLM8_9CELL</name>
<keyword evidence="12" id="KW-1185">Reference proteome</keyword>
<dbReference type="PANTHER" id="PTHR11963">
    <property type="entry name" value="LEUCINE AMINOPEPTIDASE-RELATED"/>
    <property type="match status" value="1"/>
</dbReference>
<dbReference type="RefSeq" id="WP_090033556.1">
    <property type="nucleotide sequence ID" value="NZ_BONM01000007.1"/>
</dbReference>
<dbReference type="PRINTS" id="PR00481">
    <property type="entry name" value="LAMNOPPTDASE"/>
</dbReference>
<dbReference type="SUPFAM" id="SSF53187">
    <property type="entry name" value="Zn-dependent exopeptidases"/>
    <property type="match status" value="1"/>
</dbReference>
<organism evidence="11 12">
    <name type="scientific">Cellulomonas marina</name>
    <dbReference type="NCBI Taxonomy" id="988821"/>
    <lineage>
        <taxon>Bacteria</taxon>
        <taxon>Bacillati</taxon>
        <taxon>Actinomycetota</taxon>
        <taxon>Actinomycetes</taxon>
        <taxon>Micrococcales</taxon>
        <taxon>Cellulomonadaceae</taxon>
        <taxon>Cellulomonas</taxon>
    </lineage>
</organism>
<evidence type="ECO:0000313" key="11">
    <source>
        <dbReference type="EMBL" id="SFB25420.1"/>
    </source>
</evidence>
<evidence type="ECO:0000259" key="10">
    <source>
        <dbReference type="PROSITE" id="PS00631"/>
    </source>
</evidence>
<evidence type="ECO:0000256" key="4">
    <source>
        <dbReference type="ARBA" id="ARBA00022801"/>
    </source>
</evidence>
<dbReference type="EMBL" id="FOKA01000011">
    <property type="protein sequence ID" value="SFB25420.1"/>
    <property type="molecule type" value="Genomic_DNA"/>
</dbReference>
<dbReference type="InterPro" id="IPR000819">
    <property type="entry name" value="Peptidase_M17_C"/>
</dbReference>
<evidence type="ECO:0000256" key="3">
    <source>
        <dbReference type="ARBA" id="ARBA00022670"/>
    </source>
</evidence>
<gene>
    <name evidence="11" type="ORF">SAMN05421867_111104</name>
</gene>
<feature type="region of interest" description="Disordered" evidence="9">
    <location>
        <begin position="284"/>
        <end position="309"/>
    </location>
</feature>
<keyword evidence="3" id="KW-0645">Protease</keyword>
<proteinExistence type="inferred from homology"/>
<comment type="function">
    <text evidence="6">Presumably involved in the processing and regular turnover of intracellular proteins. Catalyzes the removal of unsubstituted N-terminal amino acids from various peptides.</text>
</comment>
<protein>
    <recommendedName>
        <fullName evidence="7">Probable cytosol aminopeptidase</fullName>
    </recommendedName>
    <alternativeName>
        <fullName evidence="8">Leucine aminopeptidase</fullName>
    </alternativeName>
    <alternativeName>
        <fullName evidence="5">Leucyl aminopeptidase</fullName>
    </alternativeName>
</protein>
<dbReference type="CDD" id="cd00433">
    <property type="entry name" value="Peptidase_M17"/>
    <property type="match status" value="1"/>
</dbReference>
<dbReference type="PANTHER" id="PTHR11963:SF20">
    <property type="entry name" value="PEPTIDASE B"/>
    <property type="match status" value="1"/>
</dbReference>
<comment type="similarity">
    <text evidence="1">Belongs to the peptidase M17 family.</text>
</comment>